<dbReference type="EMBL" id="OB792960">
    <property type="protein sequence ID" value="CAD7425467.1"/>
    <property type="molecule type" value="Genomic_DNA"/>
</dbReference>
<dbReference type="Gene3D" id="6.10.140.1230">
    <property type="match status" value="1"/>
</dbReference>
<organism evidence="4">
    <name type="scientific">Timema monikensis</name>
    <dbReference type="NCBI Taxonomy" id="170555"/>
    <lineage>
        <taxon>Eukaryota</taxon>
        <taxon>Metazoa</taxon>
        <taxon>Ecdysozoa</taxon>
        <taxon>Arthropoda</taxon>
        <taxon>Hexapoda</taxon>
        <taxon>Insecta</taxon>
        <taxon>Pterygota</taxon>
        <taxon>Neoptera</taxon>
        <taxon>Polyneoptera</taxon>
        <taxon>Phasmatodea</taxon>
        <taxon>Timematodea</taxon>
        <taxon>Timematoidea</taxon>
        <taxon>Timematidae</taxon>
        <taxon>Timema</taxon>
    </lineage>
</organism>
<dbReference type="Pfam" id="PF03357">
    <property type="entry name" value="Snf7"/>
    <property type="match status" value="1"/>
</dbReference>
<evidence type="ECO:0000256" key="3">
    <source>
        <dbReference type="SAM" id="MobiDB-lite"/>
    </source>
</evidence>
<evidence type="ECO:0000256" key="2">
    <source>
        <dbReference type="SAM" id="Coils"/>
    </source>
</evidence>
<keyword evidence="2" id="KW-0175">Coiled coil</keyword>
<accession>A0A7R9E164</accession>
<evidence type="ECO:0000313" key="4">
    <source>
        <dbReference type="EMBL" id="CAD7425467.1"/>
    </source>
</evidence>
<evidence type="ECO:0008006" key="5">
    <source>
        <dbReference type="Google" id="ProtNLM"/>
    </source>
</evidence>
<feature type="coiled-coil region" evidence="2">
    <location>
        <begin position="148"/>
        <end position="178"/>
    </location>
</feature>
<name>A0A7R9E164_9NEOP</name>
<comment type="similarity">
    <text evidence="1">Belongs to the SNF7 family.</text>
</comment>
<feature type="compositionally biased region" description="Polar residues" evidence="3">
    <location>
        <begin position="319"/>
        <end position="332"/>
    </location>
</feature>
<proteinExistence type="inferred from homology"/>
<evidence type="ECO:0000256" key="1">
    <source>
        <dbReference type="ARBA" id="ARBA00006190"/>
    </source>
</evidence>
<feature type="region of interest" description="Disordered" evidence="3">
    <location>
        <begin position="318"/>
        <end position="360"/>
    </location>
</feature>
<reference evidence="4" key="1">
    <citation type="submission" date="2020-11" db="EMBL/GenBank/DDBJ databases">
        <authorList>
            <person name="Tran Van P."/>
        </authorList>
    </citation>
    <scope>NUCLEOTIDE SEQUENCE</scope>
</reference>
<gene>
    <name evidence="4" type="ORF">TMSB3V08_LOCUS2376</name>
</gene>
<dbReference type="PANTHER" id="PTHR10476">
    <property type="entry name" value="CHARGED MULTIVESICULAR BODY PROTEIN"/>
    <property type="match status" value="1"/>
</dbReference>
<dbReference type="GO" id="GO:0007034">
    <property type="term" value="P:vacuolar transport"/>
    <property type="evidence" value="ECO:0007669"/>
    <property type="project" value="InterPro"/>
</dbReference>
<dbReference type="InterPro" id="IPR005024">
    <property type="entry name" value="Snf7_fam"/>
</dbReference>
<protein>
    <recommendedName>
        <fullName evidence="5">Charged multivesicular body protein 2a</fullName>
    </recommendedName>
</protein>
<sequence length="360" mass="40912">MNPNLVQAKPPNLVKMQKLLDVKRLLELHFSLNWRDNQLLAFYQPLIDSIQGTHPANDDVEEDEELICELMEESPEFCITFGCGFGVNLQEDRMQYQCISRNLQHYGSGRHEFNVKHVDMILRVAGLLPAGVTIMPLEWLFGKKMTPEELLRKNQRALNKAMRDLDREKSRMEQQEKKIIMDIKKLAKDGQMDAVKIMAMDLVRTRRYVKKFMLMKANIQAVSLKIQTLRSQNAMAEAMKGVTKAMQSMNRQLNLPQIQKILMEFEKQSEIMDMKEEMMNDAMDDAMEDEGDEEESDAVVSQVLDELGLQLNDKLSGLPQASGSLAATSKQPAQPVAAGGGPVSDADADLQARLDNLRRE</sequence>
<feature type="compositionally biased region" description="Basic and acidic residues" evidence="3">
    <location>
        <begin position="350"/>
        <end position="360"/>
    </location>
</feature>
<dbReference type="AlphaFoldDB" id="A0A7R9E164"/>